<keyword evidence="1" id="KW-0732">Signal</keyword>
<accession>A0A1I2BV13</accession>
<reference evidence="3" key="1">
    <citation type="submission" date="2016-10" db="EMBL/GenBank/DDBJ databases">
        <authorList>
            <person name="Varghese N."/>
            <person name="Submissions S."/>
        </authorList>
    </citation>
    <scope>NUCLEOTIDE SEQUENCE [LARGE SCALE GENOMIC DNA]</scope>
    <source>
        <strain evidence="3">ATCC 25963</strain>
    </source>
</reference>
<name>A0A1I2BV13_9BACT</name>
<protein>
    <submittedName>
        <fullName evidence="2">Uncharacterized protein</fullName>
    </submittedName>
</protein>
<feature type="chain" id="PRO_5011669956" evidence="1">
    <location>
        <begin position="28"/>
        <end position="674"/>
    </location>
</feature>
<dbReference type="AlphaFoldDB" id="A0A1I2BV13"/>
<feature type="signal peptide" evidence="1">
    <location>
        <begin position="1"/>
        <end position="27"/>
    </location>
</feature>
<evidence type="ECO:0000313" key="2">
    <source>
        <dbReference type="EMBL" id="SFE59986.1"/>
    </source>
</evidence>
<sequence>MRSGTRQRLAGVTCGLLTLSVAQTALAADQYLELEPPKTLTGRGYGYNSISREFVLRQCVQFGNALLDGSGASGDEFKFSSIVSNSQLADEMNLAVNTKFSASMGLVSANASSKVDFFQTTKTNFNTHTILAKYHNVEPMKFVAGDINLKPEYLAMVGTPAFRQQCGDYLVIGEQKGRWFFGTVQLSVRDTLTESKLAASGVIGVDYATMNAEVGVSTINKLKQASNTQDLEIHVTSSGTNSASLSVEQFLQQVQAFPGQNGAKQTFKLMAVPYEDIVANWPVNNPLAPLTSEQKLTKLAEAAWGLTALIDDSDFMIQNAKLFALGTTPAKRDARIAYIKTRRAFYQAQLADMRNRARDCDVDWTGQPACESLYDRWKDFEDFVVAEYDQFPTRYVSECYAARDAGEAIQSKLTQALATTTGQFSNTKGDREMGGGPVNFSANLTFKPDHTGGDPLDVRKLLSTLKIRMEESKADHTTFETTLKTPVFDLAGPTPGETLAQCSYQGTGVKAAWVTADAEAVCGPMKALNKGAYEDCVQMIQNAKYHGMLSGKTGEDPRTETFNKNARGVLTAMKCTVDSNASNDTPMIGCQSIGLRSIQLDLVNRQDVVADKWVAPKKLDVKKLTPLIKPTMQRSNALRKLIAPTPVVAAKAARCGEGLVNVSGQCLPKLRKSR</sequence>
<organism evidence="2 3">
    <name type="scientific">Nannocystis exedens</name>
    <dbReference type="NCBI Taxonomy" id="54"/>
    <lineage>
        <taxon>Bacteria</taxon>
        <taxon>Pseudomonadati</taxon>
        <taxon>Myxococcota</taxon>
        <taxon>Polyangia</taxon>
        <taxon>Nannocystales</taxon>
        <taxon>Nannocystaceae</taxon>
        <taxon>Nannocystis</taxon>
    </lineage>
</organism>
<proteinExistence type="predicted"/>
<dbReference type="EMBL" id="FOMX01000016">
    <property type="protein sequence ID" value="SFE59986.1"/>
    <property type="molecule type" value="Genomic_DNA"/>
</dbReference>
<keyword evidence="3" id="KW-1185">Reference proteome</keyword>
<gene>
    <name evidence="2" type="ORF">SAMN02745121_04802</name>
</gene>
<evidence type="ECO:0000313" key="3">
    <source>
        <dbReference type="Proteomes" id="UP000199400"/>
    </source>
</evidence>
<dbReference type="RefSeq" id="WP_143140804.1">
    <property type="nucleotide sequence ID" value="NZ_NETK01000001.1"/>
</dbReference>
<dbReference type="OrthoDB" id="5483555at2"/>
<dbReference type="Proteomes" id="UP000199400">
    <property type="component" value="Unassembled WGS sequence"/>
</dbReference>
<evidence type="ECO:0000256" key="1">
    <source>
        <dbReference type="SAM" id="SignalP"/>
    </source>
</evidence>